<dbReference type="InterPro" id="IPR053781">
    <property type="entry name" value="F-box_AtFBL13-like"/>
</dbReference>
<name>A0AAE1N8K6_9FABA</name>
<dbReference type="PANTHER" id="PTHR31293">
    <property type="entry name" value="RNI-LIKE SUPERFAMILY PROTEIN"/>
    <property type="match status" value="1"/>
</dbReference>
<dbReference type="Pfam" id="PF24758">
    <property type="entry name" value="LRR_At5g56370"/>
    <property type="match status" value="1"/>
</dbReference>
<dbReference type="InterPro" id="IPR055411">
    <property type="entry name" value="LRR_FXL15/At3g58940/PEG3-like"/>
</dbReference>
<evidence type="ECO:0000259" key="1">
    <source>
        <dbReference type="PROSITE" id="PS50181"/>
    </source>
</evidence>
<dbReference type="InterPro" id="IPR032675">
    <property type="entry name" value="LRR_dom_sf"/>
</dbReference>
<dbReference type="PANTHER" id="PTHR31293:SF12">
    <property type="entry name" value="RNI-LIKE SUPERFAMILY PROTEIN"/>
    <property type="match status" value="1"/>
</dbReference>
<accession>A0AAE1N8K6</accession>
<dbReference type="Pfam" id="PF08387">
    <property type="entry name" value="FBD"/>
    <property type="match status" value="1"/>
</dbReference>
<dbReference type="InterPro" id="IPR036047">
    <property type="entry name" value="F-box-like_dom_sf"/>
</dbReference>
<proteinExistence type="predicted"/>
<organism evidence="2 3">
    <name type="scientific">Acacia crassicarpa</name>
    <name type="common">northern wattle</name>
    <dbReference type="NCBI Taxonomy" id="499986"/>
    <lineage>
        <taxon>Eukaryota</taxon>
        <taxon>Viridiplantae</taxon>
        <taxon>Streptophyta</taxon>
        <taxon>Embryophyta</taxon>
        <taxon>Tracheophyta</taxon>
        <taxon>Spermatophyta</taxon>
        <taxon>Magnoliopsida</taxon>
        <taxon>eudicotyledons</taxon>
        <taxon>Gunneridae</taxon>
        <taxon>Pentapetalae</taxon>
        <taxon>rosids</taxon>
        <taxon>fabids</taxon>
        <taxon>Fabales</taxon>
        <taxon>Fabaceae</taxon>
        <taxon>Caesalpinioideae</taxon>
        <taxon>mimosoid clade</taxon>
        <taxon>Acacieae</taxon>
        <taxon>Acacia</taxon>
    </lineage>
</organism>
<dbReference type="EMBL" id="JAWXYG010000001">
    <property type="protein sequence ID" value="KAK4285294.1"/>
    <property type="molecule type" value="Genomic_DNA"/>
</dbReference>
<dbReference type="Gene3D" id="3.80.10.10">
    <property type="entry name" value="Ribonuclease Inhibitor"/>
    <property type="match status" value="1"/>
</dbReference>
<sequence>MYKSVSTNKMLRTEVEVRDRISDLPDSLLLHILSFLPAKEAVATCLLSKRWRPLWPSLATLDLTRQDFRRLKFFQQFVDKMLKFVDLKSVKKCVLRLSYYEYFRPQKISRWINVMMSNKVEHLELHMMPGKGDFELPSSVFTANNIKVLKLSGATGVLWLISTVTVGTLSHVNLPLLEVLHLKDVKFPDVRSLGMLLSACALLKHLAITDLHGKFNCSLDIGRLNHLVTADVPQFVLPLKVFSNATFLRFHLRLQHHWLLVKVTSDIPTFYNLTHLEFTYYSSDWNTTLKYLHSCPKLEIVVIREFFCSEMLESTTIDVPQCVSSSLKEFHLSGYQGKNGDFDLARFIMKNAMVLRIISIRRAFGSKATWKNRNLKRISTCPISLMNCKLLLG</sequence>
<dbReference type="InterPro" id="IPR055294">
    <property type="entry name" value="FBL60-like"/>
</dbReference>
<evidence type="ECO:0000313" key="2">
    <source>
        <dbReference type="EMBL" id="KAK4285294.1"/>
    </source>
</evidence>
<evidence type="ECO:0000313" key="3">
    <source>
        <dbReference type="Proteomes" id="UP001293593"/>
    </source>
</evidence>
<dbReference type="InterPro" id="IPR001810">
    <property type="entry name" value="F-box_dom"/>
</dbReference>
<dbReference type="SMART" id="SM00256">
    <property type="entry name" value="FBOX"/>
    <property type="match status" value="1"/>
</dbReference>
<protein>
    <recommendedName>
        <fullName evidence="1">F-box domain-containing protein</fullName>
    </recommendedName>
</protein>
<gene>
    <name evidence="2" type="ORF">QN277_002012</name>
</gene>
<feature type="domain" description="F-box" evidence="1">
    <location>
        <begin position="18"/>
        <end position="71"/>
    </location>
</feature>
<dbReference type="InterPro" id="IPR006566">
    <property type="entry name" value="FBD"/>
</dbReference>
<dbReference type="Gene3D" id="1.20.1280.50">
    <property type="match status" value="1"/>
</dbReference>
<dbReference type="PROSITE" id="PS50181">
    <property type="entry name" value="FBOX"/>
    <property type="match status" value="1"/>
</dbReference>
<keyword evidence="3" id="KW-1185">Reference proteome</keyword>
<comment type="caution">
    <text evidence="2">The sequence shown here is derived from an EMBL/GenBank/DDBJ whole genome shotgun (WGS) entry which is preliminary data.</text>
</comment>
<dbReference type="SUPFAM" id="SSF81383">
    <property type="entry name" value="F-box domain"/>
    <property type="match status" value="1"/>
</dbReference>
<dbReference type="AlphaFoldDB" id="A0AAE1N8K6"/>
<dbReference type="Pfam" id="PF00646">
    <property type="entry name" value="F-box"/>
    <property type="match status" value="1"/>
</dbReference>
<dbReference type="SUPFAM" id="SSF52047">
    <property type="entry name" value="RNI-like"/>
    <property type="match status" value="1"/>
</dbReference>
<dbReference type="CDD" id="cd22160">
    <property type="entry name" value="F-box_AtFBL13-like"/>
    <property type="match status" value="1"/>
</dbReference>
<dbReference type="Proteomes" id="UP001293593">
    <property type="component" value="Unassembled WGS sequence"/>
</dbReference>
<reference evidence="2" key="1">
    <citation type="submission" date="2023-10" db="EMBL/GenBank/DDBJ databases">
        <title>Chromosome-level genome of the transformable northern wattle, Acacia crassicarpa.</title>
        <authorList>
            <person name="Massaro I."/>
            <person name="Sinha N.R."/>
            <person name="Poethig S."/>
            <person name="Leichty A.R."/>
        </authorList>
    </citation>
    <scope>NUCLEOTIDE SEQUENCE</scope>
    <source>
        <strain evidence="2">Acra3RX</strain>
        <tissue evidence="2">Leaf</tissue>
    </source>
</reference>